<proteinExistence type="predicted"/>
<name>A0ABN2R415_9ACTN</name>
<comment type="caution">
    <text evidence="2">The sequence shown here is derived from an EMBL/GenBank/DDBJ whole genome shotgun (WGS) entry which is preliminary data.</text>
</comment>
<protein>
    <submittedName>
        <fullName evidence="2">Uncharacterized protein</fullName>
    </submittedName>
</protein>
<accession>A0ABN2R415</accession>
<evidence type="ECO:0000313" key="2">
    <source>
        <dbReference type="EMBL" id="GAA1962933.1"/>
    </source>
</evidence>
<feature type="region of interest" description="Disordered" evidence="1">
    <location>
        <begin position="34"/>
        <end position="69"/>
    </location>
</feature>
<dbReference type="Proteomes" id="UP001500571">
    <property type="component" value="Unassembled WGS sequence"/>
</dbReference>
<gene>
    <name evidence="2" type="ORF">GCM10009798_23430</name>
</gene>
<evidence type="ECO:0000313" key="3">
    <source>
        <dbReference type="Proteomes" id="UP001500571"/>
    </source>
</evidence>
<keyword evidence="3" id="KW-1185">Reference proteome</keyword>
<evidence type="ECO:0000256" key="1">
    <source>
        <dbReference type="SAM" id="MobiDB-lite"/>
    </source>
</evidence>
<reference evidence="2 3" key="1">
    <citation type="journal article" date="2019" name="Int. J. Syst. Evol. Microbiol.">
        <title>The Global Catalogue of Microorganisms (GCM) 10K type strain sequencing project: providing services to taxonomists for standard genome sequencing and annotation.</title>
        <authorList>
            <consortium name="The Broad Institute Genomics Platform"/>
            <consortium name="The Broad Institute Genome Sequencing Center for Infectious Disease"/>
            <person name="Wu L."/>
            <person name="Ma J."/>
        </authorList>
    </citation>
    <scope>NUCLEOTIDE SEQUENCE [LARGE SCALE GENOMIC DNA]</scope>
    <source>
        <strain evidence="2 3">JCM 15309</strain>
    </source>
</reference>
<organism evidence="2 3">
    <name type="scientific">Nocardioides panacihumi</name>
    <dbReference type="NCBI Taxonomy" id="400774"/>
    <lineage>
        <taxon>Bacteria</taxon>
        <taxon>Bacillati</taxon>
        <taxon>Actinomycetota</taxon>
        <taxon>Actinomycetes</taxon>
        <taxon>Propionibacteriales</taxon>
        <taxon>Nocardioidaceae</taxon>
        <taxon>Nocardioides</taxon>
    </lineage>
</organism>
<dbReference type="EMBL" id="BAAAPB010000002">
    <property type="protein sequence ID" value="GAA1962933.1"/>
    <property type="molecule type" value="Genomic_DNA"/>
</dbReference>
<sequence length="69" mass="6676">MLGAPSPRDGPRGVKLGAKGPVLWAIGAEFIPTSQAGMAHPGQTGRDPGGPGPACRGGGTDPSGEGVLT</sequence>